<dbReference type="PROSITE" id="PS51257">
    <property type="entry name" value="PROKAR_LIPOPROTEIN"/>
    <property type="match status" value="1"/>
</dbReference>
<comment type="caution">
    <text evidence="3">The sequence shown here is derived from an EMBL/GenBank/DDBJ whole genome shotgun (WGS) entry which is preliminary data.</text>
</comment>
<name>A0A4R5QD61_9PROT</name>
<dbReference type="EMBL" id="SMSJ01000026">
    <property type="protein sequence ID" value="TDH61112.1"/>
    <property type="molecule type" value="Genomic_DNA"/>
</dbReference>
<feature type="compositionally biased region" description="Polar residues" evidence="1">
    <location>
        <begin position="58"/>
        <end position="69"/>
    </location>
</feature>
<dbReference type="Proteomes" id="UP000295096">
    <property type="component" value="Unassembled WGS sequence"/>
</dbReference>
<sequence>MSPGMSRTLLALLALATLAACGRAGPPRVPGPKEEVTYPRAYPRYEPLPKPDPATRTAPASQPQGAWFR</sequence>
<protein>
    <recommendedName>
        <fullName evidence="5">Argininosuccinate lyase</fullName>
    </recommendedName>
</protein>
<evidence type="ECO:0000313" key="3">
    <source>
        <dbReference type="EMBL" id="TDH61112.1"/>
    </source>
</evidence>
<gene>
    <name evidence="3" type="ORF">E2C06_18580</name>
</gene>
<accession>A0A4R5QD61</accession>
<dbReference type="AlphaFoldDB" id="A0A4R5QD61"/>
<organism evidence="3 4">
    <name type="scientific">Dankookia rubra</name>
    <dbReference type="NCBI Taxonomy" id="1442381"/>
    <lineage>
        <taxon>Bacteria</taxon>
        <taxon>Pseudomonadati</taxon>
        <taxon>Pseudomonadota</taxon>
        <taxon>Alphaproteobacteria</taxon>
        <taxon>Acetobacterales</taxon>
        <taxon>Roseomonadaceae</taxon>
        <taxon>Dankookia</taxon>
    </lineage>
</organism>
<evidence type="ECO:0008006" key="5">
    <source>
        <dbReference type="Google" id="ProtNLM"/>
    </source>
</evidence>
<reference evidence="3 4" key="1">
    <citation type="journal article" date="2016" name="J. Microbiol.">
        <title>Dankookia rubra gen. nov., sp. nov., an alphaproteobacterium isolated from sediment of a shallow stream.</title>
        <authorList>
            <person name="Kim W.H."/>
            <person name="Kim D.H."/>
            <person name="Kang K."/>
            <person name="Ahn T.Y."/>
        </authorList>
    </citation>
    <scope>NUCLEOTIDE SEQUENCE [LARGE SCALE GENOMIC DNA]</scope>
    <source>
        <strain evidence="3 4">JCM30602</strain>
    </source>
</reference>
<keyword evidence="2" id="KW-0732">Signal</keyword>
<feature type="signal peptide" evidence="2">
    <location>
        <begin position="1"/>
        <end position="24"/>
    </location>
</feature>
<keyword evidence="4" id="KW-1185">Reference proteome</keyword>
<dbReference type="RefSeq" id="WP_133290108.1">
    <property type="nucleotide sequence ID" value="NZ_SMSJ01000026.1"/>
</dbReference>
<evidence type="ECO:0000256" key="2">
    <source>
        <dbReference type="SAM" id="SignalP"/>
    </source>
</evidence>
<evidence type="ECO:0000313" key="4">
    <source>
        <dbReference type="Proteomes" id="UP000295096"/>
    </source>
</evidence>
<feature type="region of interest" description="Disordered" evidence="1">
    <location>
        <begin position="22"/>
        <end position="69"/>
    </location>
</feature>
<feature type="chain" id="PRO_5020513670" description="Argininosuccinate lyase" evidence="2">
    <location>
        <begin position="25"/>
        <end position="69"/>
    </location>
</feature>
<evidence type="ECO:0000256" key="1">
    <source>
        <dbReference type="SAM" id="MobiDB-lite"/>
    </source>
</evidence>
<proteinExistence type="predicted"/>